<evidence type="ECO:0000256" key="2">
    <source>
        <dbReference type="ARBA" id="ARBA00005691"/>
    </source>
</evidence>
<reference evidence="11 12" key="1">
    <citation type="submission" date="2016-12" db="EMBL/GenBank/DDBJ databases">
        <authorList>
            <person name="Song W.-J."/>
            <person name="Kurnit D.M."/>
        </authorList>
    </citation>
    <scope>NUCLEOTIDE SEQUENCE [LARGE SCALE GENOMIC DNA]</scope>
    <source>
        <strain evidence="11 12">DSM 19599</strain>
    </source>
</reference>
<dbReference type="PANTHER" id="PTHR43808:SF31">
    <property type="entry name" value="N-ACETYL-L-CITRULLINE DEACETYLASE"/>
    <property type="match status" value="1"/>
</dbReference>
<dbReference type="InterPro" id="IPR011650">
    <property type="entry name" value="Peptidase_M20_dimer"/>
</dbReference>
<dbReference type="PANTHER" id="PTHR43808">
    <property type="entry name" value="ACETYLORNITHINE DEACETYLASE"/>
    <property type="match status" value="1"/>
</dbReference>
<dbReference type="SUPFAM" id="SSF53187">
    <property type="entry name" value="Zn-dependent exopeptidases"/>
    <property type="match status" value="1"/>
</dbReference>
<evidence type="ECO:0000256" key="5">
    <source>
        <dbReference type="ARBA" id="ARBA00022605"/>
    </source>
</evidence>
<evidence type="ECO:0000256" key="3">
    <source>
        <dbReference type="ARBA" id="ARBA00022490"/>
    </source>
</evidence>
<keyword evidence="12" id="KW-1185">Reference proteome</keyword>
<evidence type="ECO:0000256" key="9">
    <source>
        <dbReference type="ARBA" id="ARBA00023285"/>
    </source>
</evidence>
<dbReference type="AlphaFoldDB" id="A0A1M7Z4M6"/>
<dbReference type="SUPFAM" id="SSF55031">
    <property type="entry name" value="Bacterial exopeptidase dimerisation domain"/>
    <property type="match status" value="1"/>
</dbReference>
<dbReference type="InterPro" id="IPR010169">
    <property type="entry name" value="AcOrn-deacetyl"/>
</dbReference>
<keyword evidence="5" id="KW-0028">Amino-acid biosynthesis</keyword>
<dbReference type="InterPro" id="IPR001261">
    <property type="entry name" value="ArgE/DapE_CS"/>
</dbReference>
<dbReference type="EMBL" id="FRXO01000001">
    <property type="protein sequence ID" value="SHO59819.1"/>
    <property type="molecule type" value="Genomic_DNA"/>
</dbReference>
<comment type="cofactor">
    <cofactor evidence="1">
        <name>Zn(2+)</name>
        <dbReference type="ChEBI" id="CHEBI:29105"/>
    </cofactor>
</comment>
<dbReference type="GO" id="GO:0006526">
    <property type="term" value="P:L-arginine biosynthetic process"/>
    <property type="evidence" value="ECO:0007669"/>
    <property type="project" value="UniProtKB-KW"/>
</dbReference>
<keyword evidence="6" id="KW-0479">Metal-binding</keyword>
<keyword evidence="8" id="KW-0862">Zinc</keyword>
<evidence type="ECO:0000256" key="6">
    <source>
        <dbReference type="ARBA" id="ARBA00022723"/>
    </source>
</evidence>
<evidence type="ECO:0000259" key="10">
    <source>
        <dbReference type="Pfam" id="PF07687"/>
    </source>
</evidence>
<feature type="domain" description="Peptidase M20 dimerisation" evidence="10">
    <location>
        <begin position="179"/>
        <end position="288"/>
    </location>
</feature>
<keyword evidence="9" id="KW-0170">Cobalt</keyword>
<evidence type="ECO:0000256" key="1">
    <source>
        <dbReference type="ARBA" id="ARBA00001947"/>
    </source>
</evidence>
<proteinExistence type="inferred from homology"/>
<evidence type="ECO:0000256" key="4">
    <source>
        <dbReference type="ARBA" id="ARBA00022571"/>
    </source>
</evidence>
<keyword evidence="4" id="KW-0055">Arginine biosynthesis</keyword>
<dbReference type="STRING" id="1123029.SAMN02745172_00077"/>
<evidence type="ECO:0000256" key="7">
    <source>
        <dbReference type="ARBA" id="ARBA00022801"/>
    </source>
</evidence>
<keyword evidence="3" id="KW-0963">Cytoplasm</keyword>
<dbReference type="GO" id="GO:0046872">
    <property type="term" value="F:metal ion binding"/>
    <property type="evidence" value="ECO:0007669"/>
    <property type="project" value="UniProtKB-KW"/>
</dbReference>
<dbReference type="InterPro" id="IPR050072">
    <property type="entry name" value="Peptidase_M20A"/>
</dbReference>
<dbReference type="PROSITE" id="PS00759">
    <property type="entry name" value="ARGE_DAPE_CPG2_2"/>
    <property type="match status" value="1"/>
</dbReference>
<protein>
    <submittedName>
        <fullName evidence="11">Acetylornithine deacetylase</fullName>
    </submittedName>
</protein>
<dbReference type="GO" id="GO:0008777">
    <property type="term" value="F:acetylornithine deacetylase activity"/>
    <property type="evidence" value="ECO:0007669"/>
    <property type="project" value="TreeGrafter"/>
</dbReference>
<gene>
    <name evidence="11" type="ORF">SAMN02745172_00077</name>
</gene>
<evidence type="ECO:0000313" key="11">
    <source>
        <dbReference type="EMBL" id="SHO59819.1"/>
    </source>
</evidence>
<keyword evidence="7" id="KW-0378">Hydrolase</keyword>
<organism evidence="11 12">
    <name type="scientific">Pseudoxanthobacter soli DSM 19599</name>
    <dbReference type="NCBI Taxonomy" id="1123029"/>
    <lineage>
        <taxon>Bacteria</taxon>
        <taxon>Pseudomonadati</taxon>
        <taxon>Pseudomonadota</taxon>
        <taxon>Alphaproteobacteria</taxon>
        <taxon>Hyphomicrobiales</taxon>
        <taxon>Segnochrobactraceae</taxon>
        <taxon>Pseudoxanthobacter</taxon>
    </lineage>
</organism>
<comment type="similarity">
    <text evidence="2">Belongs to the peptidase M20A family. ArgE subfamily.</text>
</comment>
<dbReference type="Pfam" id="PF07687">
    <property type="entry name" value="M20_dimer"/>
    <property type="match status" value="1"/>
</dbReference>
<dbReference type="NCBIfam" id="TIGR01892">
    <property type="entry name" value="AcOrn-deacetyl"/>
    <property type="match status" value="1"/>
</dbReference>
<dbReference type="Proteomes" id="UP000186406">
    <property type="component" value="Unassembled WGS sequence"/>
</dbReference>
<dbReference type="Pfam" id="PF01546">
    <property type="entry name" value="Peptidase_M20"/>
    <property type="match status" value="1"/>
</dbReference>
<accession>A0A1M7Z4M6</accession>
<evidence type="ECO:0000256" key="8">
    <source>
        <dbReference type="ARBA" id="ARBA00022833"/>
    </source>
</evidence>
<name>A0A1M7Z4M6_9HYPH</name>
<dbReference type="CDD" id="cd03894">
    <property type="entry name" value="M20_ArgE"/>
    <property type="match status" value="1"/>
</dbReference>
<evidence type="ECO:0000313" key="12">
    <source>
        <dbReference type="Proteomes" id="UP000186406"/>
    </source>
</evidence>
<dbReference type="Gene3D" id="3.30.70.360">
    <property type="match status" value="1"/>
</dbReference>
<dbReference type="InterPro" id="IPR036264">
    <property type="entry name" value="Bact_exopeptidase_dim_dom"/>
</dbReference>
<sequence>MGEHISGMSSYAIAMLERLVGFDTTSRNSNLALIDWAEAELNRLGVPTKRVYDPAGDKANLWATIGPADERGYILSGHTDVVPVDGQLWSSDPFTLTRNGDRLIGRGAVDMKGFLACCLASVPAMLAADLKRPIHLAFSYDEEVGCTGVRGLIEDLRAEPLLPLACFVGEPTSMQVVVAHKAKRSYQAVVTGRPCHSSLAPLGVNAVEYAARLVVFIRELGQKWAAGPADSMYDVPVSTTHTGVIEGGTAVNIVPELCTVTFEFRVLPQVDCDAVIAEVEAFARTVLEPEMHAVAPETGIRFEYLSGIPGLDTGVDDEVTRLAMRLAGRNDLAKVAYGTEAGLFSGIDIPTVVVGPGSIEQAHTPDEFIEVAELDKCMDFIARLIEHCRA</sequence>
<dbReference type="NCBIfam" id="NF005710">
    <property type="entry name" value="PRK07522.1"/>
    <property type="match status" value="1"/>
</dbReference>
<dbReference type="InterPro" id="IPR002933">
    <property type="entry name" value="Peptidase_M20"/>
</dbReference>
<dbReference type="Gene3D" id="3.40.630.10">
    <property type="entry name" value="Zn peptidases"/>
    <property type="match status" value="1"/>
</dbReference>